<organism evidence="1">
    <name type="scientific">uncultured Thiotrichaceae bacterium</name>
    <dbReference type="NCBI Taxonomy" id="298394"/>
    <lineage>
        <taxon>Bacteria</taxon>
        <taxon>Pseudomonadati</taxon>
        <taxon>Pseudomonadota</taxon>
        <taxon>Gammaproteobacteria</taxon>
        <taxon>Thiotrichales</taxon>
        <taxon>Thiotrichaceae</taxon>
        <taxon>environmental samples</taxon>
    </lineage>
</organism>
<dbReference type="AlphaFoldDB" id="A0A6S6SXY5"/>
<name>A0A6S6SXY5_9GAMM</name>
<reference evidence="1" key="1">
    <citation type="submission" date="2020-01" db="EMBL/GenBank/DDBJ databases">
        <authorList>
            <person name="Meier V. D."/>
            <person name="Meier V D."/>
        </authorList>
    </citation>
    <scope>NUCLEOTIDE SEQUENCE</scope>
    <source>
        <strain evidence="1">HLG_WM_MAG_08</strain>
    </source>
</reference>
<evidence type="ECO:0000313" key="1">
    <source>
        <dbReference type="EMBL" id="CAA6810984.1"/>
    </source>
</evidence>
<dbReference type="EMBL" id="CACVAV010000177">
    <property type="protein sequence ID" value="CAA6810984.1"/>
    <property type="molecule type" value="Genomic_DNA"/>
</dbReference>
<protein>
    <submittedName>
        <fullName evidence="1">GTP-binding protein</fullName>
    </submittedName>
</protein>
<dbReference type="Pfam" id="PF04325">
    <property type="entry name" value="DUF465"/>
    <property type="match status" value="1"/>
</dbReference>
<dbReference type="Gene3D" id="6.10.280.50">
    <property type="match status" value="1"/>
</dbReference>
<dbReference type="InterPro" id="IPR038444">
    <property type="entry name" value="DUF465_sf"/>
</dbReference>
<gene>
    <name evidence="1" type="ORF">HELGO_WM37479</name>
</gene>
<sequence length="79" mass="9641">MFGEAHDLLHEFPEHKERIHHLKMENNHFARFFNEYHELDHQLHRIQQDIETPSDEVVEELKKKRLQLKDDLLAMITAE</sequence>
<proteinExistence type="predicted"/>
<dbReference type="InterPro" id="IPR007420">
    <property type="entry name" value="DUF465"/>
</dbReference>
<accession>A0A6S6SXY5</accession>